<organism evidence="1 2">
    <name type="scientific">Hyalomma asiaticum</name>
    <name type="common">Tick</name>
    <dbReference type="NCBI Taxonomy" id="266040"/>
    <lineage>
        <taxon>Eukaryota</taxon>
        <taxon>Metazoa</taxon>
        <taxon>Ecdysozoa</taxon>
        <taxon>Arthropoda</taxon>
        <taxon>Chelicerata</taxon>
        <taxon>Arachnida</taxon>
        <taxon>Acari</taxon>
        <taxon>Parasitiformes</taxon>
        <taxon>Ixodida</taxon>
        <taxon>Ixodoidea</taxon>
        <taxon>Ixodidae</taxon>
        <taxon>Hyalomminae</taxon>
        <taxon>Hyalomma</taxon>
    </lineage>
</organism>
<reference evidence="1" key="1">
    <citation type="submission" date="2020-05" db="EMBL/GenBank/DDBJ databases">
        <title>Large-scale comparative analyses of tick genomes elucidate their genetic diversity and vector capacities.</title>
        <authorList>
            <person name="Jia N."/>
            <person name="Wang J."/>
            <person name="Shi W."/>
            <person name="Du L."/>
            <person name="Sun Y."/>
            <person name="Zhan W."/>
            <person name="Jiang J."/>
            <person name="Wang Q."/>
            <person name="Zhang B."/>
            <person name="Ji P."/>
            <person name="Sakyi L.B."/>
            <person name="Cui X."/>
            <person name="Yuan T."/>
            <person name="Jiang B."/>
            <person name="Yang W."/>
            <person name="Lam T.T.-Y."/>
            <person name="Chang Q."/>
            <person name="Ding S."/>
            <person name="Wang X."/>
            <person name="Zhu J."/>
            <person name="Ruan X."/>
            <person name="Zhao L."/>
            <person name="Wei J."/>
            <person name="Que T."/>
            <person name="Du C."/>
            <person name="Cheng J."/>
            <person name="Dai P."/>
            <person name="Han X."/>
            <person name="Huang E."/>
            <person name="Gao Y."/>
            <person name="Liu J."/>
            <person name="Shao H."/>
            <person name="Ye R."/>
            <person name="Li L."/>
            <person name="Wei W."/>
            <person name="Wang X."/>
            <person name="Wang C."/>
            <person name="Yang T."/>
            <person name="Huo Q."/>
            <person name="Li W."/>
            <person name="Guo W."/>
            <person name="Chen H."/>
            <person name="Zhou L."/>
            <person name="Ni X."/>
            <person name="Tian J."/>
            <person name="Zhou Y."/>
            <person name="Sheng Y."/>
            <person name="Liu T."/>
            <person name="Pan Y."/>
            <person name="Xia L."/>
            <person name="Li J."/>
            <person name="Zhao F."/>
            <person name="Cao W."/>
        </authorList>
    </citation>
    <scope>NUCLEOTIDE SEQUENCE</scope>
    <source>
        <strain evidence="1">Hyas-2018</strain>
    </source>
</reference>
<keyword evidence="2" id="KW-1185">Reference proteome</keyword>
<protein>
    <submittedName>
        <fullName evidence="1">Uncharacterized protein</fullName>
    </submittedName>
</protein>
<comment type="caution">
    <text evidence="1">The sequence shown here is derived from an EMBL/GenBank/DDBJ whole genome shotgun (WGS) entry which is preliminary data.</text>
</comment>
<name>A0ACB7RJN0_HYAAI</name>
<dbReference type="EMBL" id="CM023489">
    <property type="protein sequence ID" value="KAH6922355.1"/>
    <property type="molecule type" value="Genomic_DNA"/>
</dbReference>
<sequence>MTERHTGAAIMSEFQRCLEEFSMAGKEMCAVNDAGAKVKRAASLAHTENHLASELEEIADSELNAAAQSLVSTADALEHDENDPIVDDGFENHDNAYSTASVTRGVTTVKLDTPTRWHSILAMLESLLANKARLGLVFGGEICV</sequence>
<proteinExistence type="predicted"/>
<evidence type="ECO:0000313" key="2">
    <source>
        <dbReference type="Proteomes" id="UP000821845"/>
    </source>
</evidence>
<dbReference type="Proteomes" id="UP000821845">
    <property type="component" value="Chromosome 9"/>
</dbReference>
<gene>
    <name evidence="1" type="ORF">HPB50_013395</name>
</gene>
<accession>A0ACB7RJN0</accession>
<evidence type="ECO:0000313" key="1">
    <source>
        <dbReference type="EMBL" id="KAH6922355.1"/>
    </source>
</evidence>